<dbReference type="STRING" id="1036808.A0A0C3D9L5"/>
<feature type="non-terminal residue" evidence="2">
    <location>
        <position position="1"/>
    </location>
</feature>
<dbReference type="PROSITE" id="PS00028">
    <property type="entry name" value="ZINC_FINGER_C2H2_1"/>
    <property type="match status" value="1"/>
</dbReference>
<dbReference type="AlphaFoldDB" id="A0A0C3D9L5"/>
<organism evidence="2 3">
    <name type="scientific">Scleroderma citrinum Foug A</name>
    <dbReference type="NCBI Taxonomy" id="1036808"/>
    <lineage>
        <taxon>Eukaryota</taxon>
        <taxon>Fungi</taxon>
        <taxon>Dikarya</taxon>
        <taxon>Basidiomycota</taxon>
        <taxon>Agaricomycotina</taxon>
        <taxon>Agaricomycetes</taxon>
        <taxon>Agaricomycetidae</taxon>
        <taxon>Boletales</taxon>
        <taxon>Sclerodermatineae</taxon>
        <taxon>Sclerodermataceae</taxon>
        <taxon>Scleroderma</taxon>
    </lineage>
</organism>
<evidence type="ECO:0000313" key="2">
    <source>
        <dbReference type="EMBL" id="KIM57430.1"/>
    </source>
</evidence>
<dbReference type="OrthoDB" id="10261408at2759"/>
<evidence type="ECO:0000259" key="1">
    <source>
        <dbReference type="PROSITE" id="PS00028"/>
    </source>
</evidence>
<dbReference type="SMART" id="SM00355">
    <property type="entry name" value="ZnF_C2H2"/>
    <property type="match status" value="2"/>
</dbReference>
<accession>A0A0C3D9L5</accession>
<feature type="domain" description="C2H2-type" evidence="1">
    <location>
        <begin position="73"/>
        <end position="95"/>
    </location>
</feature>
<dbReference type="HOGENOM" id="CLU_126337_0_1_1"/>
<evidence type="ECO:0000313" key="3">
    <source>
        <dbReference type="Proteomes" id="UP000053989"/>
    </source>
</evidence>
<dbReference type="InterPro" id="IPR013087">
    <property type="entry name" value="Znf_C2H2_type"/>
</dbReference>
<gene>
    <name evidence="2" type="ORF">SCLCIDRAFT_130625</name>
</gene>
<keyword evidence="3" id="KW-1185">Reference proteome</keyword>
<dbReference type="EMBL" id="KN822101">
    <property type="protein sequence ID" value="KIM57430.1"/>
    <property type="molecule type" value="Genomic_DNA"/>
</dbReference>
<reference evidence="3" key="2">
    <citation type="submission" date="2015-01" db="EMBL/GenBank/DDBJ databases">
        <title>Evolutionary Origins and Diversification of the Mycorrhizal Mutualists.</title>
        <authorList>
            <consortium name="DOE Joint Genome Institute"/>
            <consortium name="Mycorrhizal Genomics Consortium"/>
            <person name="Kohler A."/>
            <person name="Kuo A."/>
            <person name="Nagy L.G."/>
            <person name="Floudas D."/>
            <person name="Copeland A."/>
            <person name="Barry K.W."/>
            <person name="Cichocki N."/>
            <person name="Veneault-Fourrey C."/>
            <person name="LaButti K."/>
            <person name="Lindquist E.A."/>
            <person name="Lipzen A."/>
            <person name="Lundell T."/>
            <person name="Morin E."/>
            <person name="Murat C."/>
            <person name="Riley R."/>
            <person name="Ohm R."/>
            <person name="Sun H."/>
            <person name="Tunlid A."/>
            <person name="Henrissat B."/>
            <person name="Grigoriev I.V."/>
            <person name="Hibbett D.S."/>
            <person name="Martin F."/>
        </authorList>
    </citation>
    <scope>NUCLEOTIDE SEQUENCE [LARGE SCALE GENOMIC DNA]</scope>
    <source>
        <strain evidence="3">Foug A</strain>
    </source>
</reference>
<proteinExistence type="predicted"/>
<dbReference type="InParanoid" id="A0A0C3D9L5"/>
<reference evidence="2 3" key="1">
    <citation type="submission" date="2014-04" db="EMBL/GenBank/DDBJ databases">
        <authorList>
            <consortium name="DOE Joint Genome Institute"/>
            <person name="Kuo A."/>
            <person name="Kohler A."/>
            <person name="Nagy L.G."/>
            <person name="Floudas D."/>
            <person name="Copeland A."/>
            <person name="Barry K.W."/>
            <person name="Cichocki N."/>
            <person name="Veneault-Fourrey C."/>
            <person name="LaButti K."/>
            <person name="Lindquist E.A."/>
            <person name="Lipzen A."/>
            <person name="Lundell T."/>
            <person name="Morin E."/>
            <person name="Murat C."/>
            <person name="Sun H."/>
            <person name="Tunlid A."/>
            <person name="Henrissat B."/>
            <person name="Grigoriev I.V."/>
            <person name="Hibbett D.S."/>
            <person name="Martin F."/>
            <person name="Nordberg H.P."/>
            <person name="Cantor M.N."/>
            <person name="Hua S.X."/>
        </authorList>
    </citation>
    <scope>NUCLEOTIDE SEQUENCE [LARGE SCALE GENOMIC DNA]</scope>
    <source>
        <strain evidence="2 3">Foug A</strain>
    </source>
</reference>
<sequence>RVETCGWVSNGLFCNMPVRGRDFSVHLRDIHGVIGTPASQHRCCWNGCRERDFNRDCLIRHIREQHLQWRWPCPYCQQIFTRKNTMVEHRARCSHRRAEVCPSYGHVISPLCHERAQ</sequence>
<dbReference type="Gene3D" id="3.30.160.60">
    <property type="entry name" value="Classic Zinc Finger"/>
    <property type="match status" value="1"/>
</dbReference>
<name>A0A0C3D9L5_9AGAM</name>
<protein>
    <recommendedName>
        <fullName evidence="1">C2H2-type domain-containing protein</fullName>
    </recommendedName>
</protein>
<dbReference type="Proteomes" id="UP000053989">
    <property type="component" value="Unassembled WGS sequence"/>
</dbReference>